<comment type="caution">
    <text evidence="1">The sequence shown here is derived from an EMBL/GenBank/DDBJ whole genome shotgun (WGS) entry which is preliminary data.</text>
</comment>
<organism evidence="1 2">
    <name type="scientific">Youngiibacter multivorans</name>
    <dbReference type="NCBI Taxonomy" id="937251"/>
    <lineage>
        <taxon>Bacteria</taxon>
        <taxon>Bacillati</taxon>
        <taxon>Bacillota</taxon>
        <taxon>Clostridia</taxon>
        <taxon>Eubacteriales</taxon>
        <taxon>Clostridiaceae</taxon>
        <taxon>Youngiibacter</taxon>
    </lineage>
</organism>
<name>A0ABS4G041_9CLOT</name>
<evidence type="ECO:0000313" key="1">
    <source>
        <dbReference type="EMBL" id="MBP1917841.1"/>
    </source>
</evidence>
<protein>
    <submittedName>
        <fullName evidence="1">Uncharacterized protein</fullName>
    </submittedName>
</protein>
<gene>
    <name evidence="1" type="ORF">J2Z34_000312</name>
</gene>
<dbReference type="RefSeq" id="WP_209458095.1">
    <property type="nucleotide sequence ID" value="NZ_JAGGKC010000002.1"/>
</dbReference>
<accession>A0ABS4G041</accession>
<dbReference type="EMBL" id="JAGGKC010000002">
    <property type="protein sequence ID" value="MBP1917841.1"/>
    <property type="molecule type" value="Genomic_DNA"/>
</dbReference>
<sequence length="176" mass="20875">MSIDGYVACICEGAAEKAIINLLLDNDKLIFNRKQMIDRQVIPCRDGKSFEVRYLRKGFEQKITVYRILDSRREKFKLSKAYAEKIEIVNVITAPEIEMLVIFNEDKYEEFKKSRLKPSLYCRNSMRYKDVKSYSFIEEYFKDINKLVLCIKQYKSKAAVRNGEFSLYDLLKPEFQ</sequence>
<keyword evidence="2" id="KW-1185">Reference proteome</keyword>
<evidence type="ECO:0000313" key="2">
    <source>
        <dbReference type="Proteomes" id="UP001519271"/>
    </source>
</evidence>
<dbReference type="Proteomes" id="UP001519271">
    <property type="component" value="Unassembled WGS sequence"/>
</dbReference>
<proteinExistence type="predicted"/>
<reference evidence="1 2" key="1">
    <citation type="submission" date="2021-03" db="EMBL/GenBank/DDBJ databases">
        <title>Genomic Encyclopedia of Type Strains, Phase IV (KMG-IV): sequencing the most valuable type-strain genomes for metagenomic binning, comparative biology and taxonomic classification.</title>
        <authorList>
            <person name="Goeker M."/>
        </authorList>
    </citation>
    <scope>NUCLEOTIDE SEQUENCE [LARGE SCALE GENOMIC DNA]</scope>
    <source>
        <strain evidence="1 2">DSM 6139</strain>
    </source>
</reference>